<reference evidence="5" key="1">
    <citation type="submission" date="2016-10" db="EMBL/GenBank/DDBJ databases">
        <authorList>
            <person name="Varghese N."/>
            <person name="Submissions S."/>
        </authorList>
    </citation>
    <scope>NUCLEOTIDE SEQUENCE [LARGE SCALE GENOMIC DNA]</scope>
    <source>
        <strain evidence="5">DSM 46838</strain>
    </source>
</reference>
<dbReference type="EMBL" id="FOND01000007">
    <property type="protein sequence ID" value="SFE92615.1"/>
    <property type="molecule type" value="Genomic_DNA"/>
</dbReference>
<dbReference type="SUPFAM" id="SSF56574">
    <property type="entry name" value="Serpins"/>
    <property type="match status" value="1"/>
</dbReference>
<dbReference type="InterPro" id="IPR042185">
    <property type="entry name" value="Serpin_sf_2"/>
</dbReference>
<dbReference type="PANTHER" id="PTHR11461">
    <property type="entry name" value="SERINE PROTEASE INHIBITOR, SERPIN"/>
    <property type="match status" value="1"/>
</dbReference>
<accession>A0A1I2EIC9</accession>
<protein>
    <submittedName>
        <fullName evidence="4">Serpin B</fullName>
    </submittedName>
</protein>
<dbReference type="STRING" id="1798228.SAMN05216574_10772"/>
<evidence type="ECO:0000313" key="5">
    <source>
        <dbReference type="Proteomes" id="UP000198589"/>
    </source>
</evidence>
<gene>
    <name evidence="4" type="ORF">SAMN05216574_10772</name>
</gene>
<feature type="chain" id="PRO_5039192332" evidence="2">
    <location>
        <begin position="22"/>
        <end position="415"/>
    </location>
</feature>
<dbReference type="Pfam" id="PF00079">
    <property type="entry name" value="Serpin"/>
    <property type="match status" value="1"/>
</dbReference>
<dbReference type="PROSITE" id="PS00284">
    <property type="entry name" value="SERPIN"/>
    <property type="match status" value="1"/>
</dbReference>
<dbReference type="Gene3D" id="2.30.39.10">
    <property type="entry name" value="Alpha-1-antitrypsin, domain 1"/>
    <property type="match status" value="1"/>
</dbReference>
<dbReference type="CDD" id="cd19590">
    <property type="entry name" value="serpin_thermopin-like"/>
    <property type="match status" value="1"/>
</dbReference>
<name>A0A1I2EIC9_9ACTN</name>
<evidence type="ECO:0000256" key="2">
    <source>
        <dbReference type="SAM" id="SignalP"/>
    </source>
</evidence>
<dbReference type="InterPro" id="IPR023796">
    <property type="entry name" value="Serpin_dom"/>
</dbReference>
<feature type="signal peptide" evidence="2">
    <location>
        <begin position="1"/>
        <end position="21"/>
    </location>
</feature>
<dbReference type="OrthoDB" id="9764871at2"/>
<dbReference type="InterPro" id="IPR042178">
    <property type="entry name" value="Serpin_sf_1"/>
</dbReference>
<evidence type="ECO:0000256" key="1">
    <source>
        <dbReference type="RuleBase" id="RU000411"/>
    </source>
</evidence>
<dbReference type="Proteomes" id="UP000198589">
    <property type="component" value="Unassembled WGS sequence"/>
</dbReference>
<evidence type="ECO:0000313" key="4">
    <source>
        <dbReference type="EMBL" id="SFE92615.1"/>
    </source>
</evidence>
<dbReference type="PANTHER" id="PTHR11461:SF211">
    <property type="entry name" value="GH10112P-RELATED"/>
    <property type="match status" value="1"/>
</dbReference>
<dbReference type="InterPro" id="IPR023795">
    <property type="entry name" value="Serpin_CS"/>
</dbReference>
<dbReference type="InterPro" id="IPR000215">
    <property type="entry name" value="Serpin_fam"/>
</dbReference>
<comment type="similarity">
    <text evidence="1">Belongs to the serpin family.</text>
</comment>
<evidence type="ECO:0000259" key="3">
    <source>
        <dbReference type="SMART" id="SM00093"/>
    </source>
</evidence>
<dbReference type="Gene3D" id="3.30.497.10">
    <property type="entry name" value="Antithrombin, subunit I, domain 2"/>
    <property type="match status" value="1"/>
</dbReference>
<feature type="domain" description="Serpin" evidence="3">
    <location>
        <begin position="59"/>
        <end position="413"/>
    </location>
</feature>
<dbReference type="InterPro" id="IPR036186">
    <property type="entry name" value="Serpin_sf"/>
</dbReference>
<keyword evidence="2" id="KW-0732">Signal</keyword>
<dbReference type="GO" id="GO:0004867">
    <property type="term" value="F:serine-type endopeptidase inhibitor activity"/>
    <property type="evidence" value="ECO:0007669"/>
    <property type="project" value="InterPro"/>
</dbReference>
<keyword evidence="5" id="KW-1185">Reference proteome</keyword>
<sequence length="415" mass="43395">MPGSAWSFRVLAAAAAATALTACGSAGVIPQVLRGDVVPLSAGTLTARDVASAQTAFGVDLLRAVCEQAAGENVLISPTSAAEALSLLYPAGRGQTAEAMRALLHLPEWSSEVVAAMGDHTRALDRLRYDGDPDDEDAPNSLQMSNRLWTALGLEPDPRYLDGIATAFDADVRALDFAGDPGGATDRINTTVAEDTRGIIEKLFDEPLDDDTVAVLTNALHLKARWADPFTDTQPHPFAAPSGEVTVDMMSGATGSMRVADGWQAVELPYRDGTLAAIAVLPPEGTAPCAIDTAGLAGLAAAQSRPMGVRLPTMRIEQSHHLLEVLATLGLPIEGDYSALGQDDLAISQVVQKSFLEVDEDGTEAAAATGVAVEATSLVVGAQKVVTFDRPFLFLLTDTETHSPLFITVVNDPSA</sequence>
<dbReference type="AlphaFoldDB" id="A0A1I2EIC9"/>
<dbReference type="GO" id="GO:0005615">
    <property type="term" value="C:extracellular space"/>
    <property type="evidence" value="ECO:0007669"/>
    <property type="project" value="InterPro"/>
</dbReference>
<dbReference type="RefSeq" id="WP_092197910.1">
    <property type="nucleotide sequence ID" value="NZ_FOND01000007.1"/>
</dbReference>
<proteinExistence type="inferred from homology"/>
<organism evidence="4 5">
    <name type="scientific">Blastococcus tunisiensis</name>
    <dbReference type="NCBI Taxonomy" id="1798228"/>
    <lineage>
        <taxon>Bacteria</taxon>
        <taxon>Bacillati</taxon>
        <taxon>Actinomycetota</taxon>
        <taxon>Actinomycetes</taxon>
        <taxon>Geodermatophilales</taxon>
        <taxon>Geodermatophilaceae</taxon>
        <taxon>Blastococcus</taxon>
    </lineage>
</organism>
<dbReference type="SMART" id="SM00093">
    <property type="entry name" value="SERPIN"/>
    <property type="match status" value="1"/>
</dbReference>